<dbReference type="KEGG" id="amol:AMOL_1765"/>
<accession>A0A2G1DL70</accession>
<dbReference type="EMBL" id="NXFY01000002">
    <property type="protein sequence ID" value="PHO19144.1"/>
    <property type="molecule type" value="Genomic_DNA"/>
</dbReference>
<protein>
    <submittedName>
        <fullName evidence="3">Uncharacterized protein</fullName>
    </submittedName>
</protein>
<gene>
    <name evidence="2" type="ORF">AMOL_1765</name>
    <name evidence="3" type="ORF">CPU12_02560</name>
</gene>
<evidence type="ECO:0000313" key="5">
    <source>
        <dbReference type="Proteomes" id="UP000262712"/>
    </source>
</evidence>
<evidence type="ECO:0000313" key="4">
    <source>
        <dbReference type="Proteomes" id="UP000221222"/>
    </source>
</evidence>
<dbReference type="Pfam" id="PF03691">
    <property type="entry name" value="UPF0167"/>
    <property type="match status" value="1"/>
</dbReference>
<dbReference type="Proteomes" id="UP000221222">
    <property type="component" value="Unassembled WGS sequence"/>
</dbReference>
<dbReference type="EMBL" id="CP032098">
    <property type="protein sequence ID" value="AXX92730.1"/>
    <property type="molecule type" value="Genomic_DNA"/>
</dbReference>
<sequence>MELQKFKYHSYSFKTASIKQSENECEVCKQQKGYVSTSPIYAVENVDNICS</sequence>
<reference evidence="3 4" key="1">
    <citation type="submission" date="2017-09" db="EMBL/GenBank/DDBJ databases">
        <title>Arcobacter canalis sp. nov., a new species isolated from a water canal contaminated with urban sewage.</title>
        <authorList>
            <person name="Perez-Cataluna A."/>
            <person name="Salas-Masso N."/>
            <person name="Figueras M.J."/>
        </authorList>
    </citation>
    <scope>NUCLEOTIDE SEQUENCE [LARGE SCALE GENOMIC DNA]</scope>
    <source>
        <strain evidence="3 4">F98-3</strain>
    </source>
</reference>
<evidence type="ECO:0000256" key="1">
    <source>
        <dbReference type="ARBA" id="ARBA00008525"/>
    </source>
</evidence>
<comment type="similarity">
    <text evidence="1">Belongs to the UPF0167 family.</text>
</comment>
<reference evidence="2 5" key="2">
    <citation type="submission" date="2018-08" db="EMBL/GenBank/DDBJ databases">
        <title>Complete genome of the Arcobacter molluscorum type strain LMG 25693.</title>
        <authorList>
            <person name="Miller W.G."/>
            <person name="Yee E."/>
            <person name="Bono J.L."/>
        </authorList>
    </citation>
    <scope>NUCLEOTIDE SEQUENCE [LARGE SCALE GENOMIC DNA]</scope>
    <source>
        <strain evidence="2 5">CECT 7696</strain>
    </source>
</reference>
<organism evidence="3 4">
    <name type="scientific">Malaciobacter molluscorum LMG 25693</name>
    <dbReference type="NCBI Taxonomy" id="870501"/>
    <lineage>
        <taxon>Bacteria</taxon>
        <taxon>Pseudomonadati</taxon>
        <taxon>Campylobacterota</taxon>
        <taxon>Epsilonproteobacteria</taxon>
        <taxon>Campylobacterales</taxon>
        <taxon>Arcobacteraceae</taxon>
        <taxon>Malaciobacter</taxon>
    </lineage>
</organism>
<proteinExistence type="inferred from homology"/>
<name>A0A2G1DL70_9BACT</name>
<keyword evidence="4" id="KW-1185">Reference proteome</keyword>
<dbReference type="Proteomes" id="UP000262712">
    <property type="component" value="Chromosome"/>
</dbReference>
<evidence type="ECO:0000313" key="2">
    <source>
        <dbReference type="EMBL" id="AXX92730.1"/>
    </source>
</evidence>
<dbReference type="InterPro" id="IPR005363">
    <property type="entry name" value="UPF0167"/>
</dbReference>
<evidence type="ECO:0000313" key="3">
    <source>
        <dbReference type="EMBL" id="PHO19144.1"/>
    </source>
</evidence>
<dbReference type="AlphaFoldDB" id="A0A2G1DL70"/>